<evidence type="ECO:0000313" key="1">
    <source>
        <dbReference type="EMBL" id="EGQ79697.1"/>
    </source>
</evidence>
<dbReference type="STRING" id="76859.RN98_08870"/>
<dbReference type="HOGENOM" id="CLU_2897690_0_0_0"/>
<dbReference type="AlphaFoldDB" id="F9EMX4"/>
<dbReference type="EMBL" id="AFQD01000208">
    <property type="protein sequence ID" value="EGQ79697.1"/>
    <property type="molecule type" value="Genomic_DNA"/>
</dbReference>
<proteinExistence type="predicted"/>
<accession>F9EMX4</accession>
<sequence>MIFGPTSPEMFDFGENDVLVYNKIDCSPCSLHGDKICPKKHFKCMKDLSYEKVFKIIENKEW</sequence>
<protein>
    <submittedName>
        <fullName evidence="1">Lipopolysaccharide core biosynthesis protein RfaQ</fullName>
    </submittedName>
</protein>
<keyword evidence="2" id="KW-1185">Reference proteome</keyword>
<organism evidence="1 2">
    <name type="scientific">Fusobacterium animalis ATCC 51191</name>
    <dbReference type="NCBI Taxonomy" id="997347"/>
    <lineage>
        <taxon>Bacteria</taxon>
        <taxon>Fusobacteriati</taxon>
        <taxon>Fusobacteriota</taxon>
        <taxon>Fusobacteriia</taxon>
        <taxon>Fusobacteriales</taxon>
        <taxon>Fusobacteriaceae</taxon>
        <taxon>Fusobacterium</taxon>
    </lineage>
</organism>
<name>F9EMX4_9FUSO</name>
<comment type="caution">
    <text evidence="1">The sequence shown here is derived from an EMBL/GenBank/DDBJ whole genome shotgun (WGS) entry which is preliminary data.</text>
</comment>
<dbReference type="Proteomes" id="UP000005392">
    <property type="component" value="Unassembled WGS sequence"/>
</dbReference>
<reference evidence="1 2" key="1">
    <citation type="submission" date="2011-05" db="EMBL/GenBank/DDBJ databases">
        <authorList>
            <person name="Muzny D."/>
            <person name="Qin X."/>
            <person name="Deng J."/>
            <person name="Jiang H."/>
            <person name="Liu Y."/>
            <person name="Qu J."/>
            <person name="Song X.-Z."/>
            <person name="Zhang L."/>
            <person name="Thornton R."/>
            <person name="Coyle M."/>
            <person name="Francisco L."/>
            <person name="Jackson L."/>
            <person name="Javaid M."/>
            <person name="Korchina V."/>
            <person name="Kovar C."/>
            <person name="Mata R."/>
            <person name="Mathew T."/>
            <person name="Ngo R."/>
            <person name="Nguyen L."/>
            <person name="Nguyen N."/>
            <person name="Okwuonu G."/>
            <person name="Ongeri F."/>
            <person name="Pham C."/>
            <person name="Simmons D."/>
            <person name="Wilczek-Boney K."/>
            <person name="Hale W."/>
            <person name="Jakkamsetti A."/>
            <person name="Pham P."/>
            <person name="Ruth R."/>
            <person name="San Lucas F."/>
            <person name="Warren J."/>
            <person name="Zhang J."/>
            <person name="Zhao Z."/>
            <person name="Zhou C."/>
            <person name="Zhu D."/>
            <person name="Lee S."/>
            <person name="Bess C."/>
            <person name="Blankenburg K."/>
            <person name="Forbes L."/>
            <person name="Fu Q."/>
            <person name="Gubbala S."/>
            <person name="Hirani K."/>
            <person name="Jayaseelan J.C."/>
            <person name="Lara F."/>
            <person name="Munidasa M."/>
            <person name="Palculict T."/>
            <person name="Patil S."/>
            <person name="Pu L.-L."/>
            <person name="Saada N."/>
            <person name="Tang L."/>
            <person name="Weissenberger G."/>
            <person name="Zhu Y."/>
            <person name="Hemphill L."/>
            <person name="Shang Y."/>
            <person name="Youmans B."/>
            <person name="Ayvaz T."/>
            <person name="Ross M."/>
            <person name="Santibanez J."/>
            <person name="Aqrawi P."/>
            <person name="Gross S."/>
            <person name="Joshi V."/>
            <person name="Fowler G."/>
            <person name="Nazareth L."/>
            <person name="Reid J."/>
            <person name="Worley K."/>
            <person name="Petrosino J."/>
            <person name="Highlander S."/>
            <person name="Gibbs R."/>
        </authorList>
    </citation>
    <scope>NUCLEOTIDE SEQUENCE [LARGE SCALE GENOMIC DNA]</scope>
    <source>
        <strain evidence="1 2">ATCC 51191</strain>
    </source>
</reference>
<evidence type="ECO:0000313" key="2">
    <source>
        <dbReference type="Proteomes" id="UP000005392"/>
    </source>
</evidence>
<dbReference type="Gene3D" id="3.40.50.2000">
    <property type="entry name" value="Glycogen Phosphorylase B"/>
    <property type="match status" value="1"/>
</dbReference>
<gene>
    <name evidence="1" type="primary">rfaQ</name>
    <name evidence="1" type="ORF">HMPREF9094_1279</name>
</gene>
<dbReference type="SUPFAM" id="SSF53756">
    <property type="entry name" value="UDP-Glycosyltransferase/glycogen phosphorylase"/>
    <property type="match status" value="1"/>
</dbReference>
<dbReference type="PATRIC" id="fig|997347.4.peg.1190"/>